<dbReference type="Proteomes" id="UP001196980">
    <property type="component" value="Unassembled WGS sequence"/>
</dbReference>
<dbReference type="EMBL" id="JABXWD010000002">
    <property type="protein sequence ID" value="MBV6340000.1"/>
    <property type="molecule type" value="Genomic_DNA"/>
</dbReference>
<dbReference type="PANTHER" id="PTHR43228:SF1">
    <property type="entry name" value="TWO-COMPONENT RESPONSE REGULATOR ARR22"/>
    <property type="match status" value="1"/>
</dbReference>
<reference evidence="3 4" key="1">
    <citation type="journal article" date="2020" name="J Geophys Res Biogeosci">
        <title>Magnetotaxis as an Adaptation to Enable Bacterial Shuttling of Microbial Sulfur and Sulfur Cycling Across Aquatic Oxic#Anoxic Interfaces.</title>
        <authorList>
            <person name="Li J."/>
            <person name="Liu P."/>
            <person name="Wang J."/>
            <person name="Roberts A.P."/>
            <person name="Pan Y."/>
        </authorList>
    </citation>
    <scope>NUCLEOTIDE SEQUENCE [LARGE SCALE GENOMIC DNA]</scope>
    <source>
        <strain evidence="3 4">MYR-1_YQ</strain>
    </source>
</reference>
<keyword evidence="1" id="KW-0597">Phosphoprotein</keyword>
<dbReference type="InterPro" id="IPR001789">
    <property type="entry name" value="Sig_transdc_resp-reg_receiver"/>
</dbReference>
<evidence type="ECO:0000313" key="4">
    <source>
        <dbReference type="Proteomes" id="UP001196980"/>
    </source>
</evidence>
<feature type="modified residue" description="4-aspartylphosphate" evidence="1">
    <location>
        <position position="60"/>
    </location>
</feature>
<evidence type="ECO:0000313" key="3">
    <source>
        <dbReference type="EMBL" id="MBV6340000.1"/>
    </source>
</evidence>
<dbReference type="Pfam" id="PF00072">
    <property type="entry name" value="Response_reg"/>
    <property type="match status" value="1"/>
</dbReference>
<dbReference type="SUPFAM" id="SSF52172">
    <property type="entry name" value="CheY-like"/>
    <property type="match status" value="1"/>
</dbReference>
<dbReference type="RefSeq" id="WP_218250620.1">
    <property type="nucleotide sequence ID" value="NZ_JABXWD010000002.1"/>
</dbReference>
<protein>
    <submittedName>
        <fullName evidence="3">Response regulator</fullName>
    </submittedName>
</protein>
<dbReference type="InterPro" id="IPR011006">
    <property type="entry name" value="CheY-like_superfamily"/>
</dbReference>
<gene>
    <name evidence="3" type="ORF">HWQ67_00215</name>
</gene>
<accession>A0ABS6RUI4</accession>
<feature type="domain" description="Response regulatory" evidence="2">
    <location>
        <begin position="11"/>
        <end position="121"/>
    </location>
</feature>
<dbReference type="PANTHER" id="PTHR43228">
    <property type="entry name" value="TWO-COMPONENT RESPONSE REGULATOR"/>
    <property type="match status" value="1"/>
</dbReference>
<dbReference type="Gene3D" id="3.40.50.2300">
    <property type="match status" value="1"/>
</dbReference>
<name>A0ABS6RUI4_9BACT</name>
<comment type="caution">
    <text evidence="3">The sequence shown here is derived from an EMBL/GenBank/DDBJ whole genome shotgun (WGS) entry which is preliminary data.</text>
</comment>
<dbReference type="SMART" id="SM00448">
    <property type="entry name" value="REC"/>
    <property type="match status" value="1"/>
</dbReference>
<sequence length="123" mass="14257">MDRDQLFKDKGLLYVEDDEIIRTNIAQFLRRRFKVVTEAENGRQGLSLYSPGAYDIVITDIEMPIMNGLKMIEKMFELDPTQCIIITTGYNDDEHKSKRACVNIIKPIIREVLLTALFRCLSK</sequence>
<organism evidence="3 4">
    <name type="scientific">Candidatus Magnetobacterium casense</name>
    <dbReference type="NCBI Taxonomy" id="1455061"/>
    <lineage>
        <taxon>Bacteria</taxon>
        <taxon>Pseudomonadati</taxon>
        <taxon>Nitrospirota</taxon>
        <taxon>Thermodesulfovibrionia</taxon>
        <taxon>Thermodesulfovibrionales</taxon>
        <taxon>Candidatus Magnetobacteriaceae</taxon>
        <taxon>Candidatus Magnetobacterium</taxon>
    </lineage>
</organism>
<evidence type="ECO:0000259" key="2">
    <source>
        <dbReference type="PROSITE" id="PS50110"/>
    </source>
</evidence>
<dbReference type="InterPro" id="IPR052048">
    <property type="entry name" value="ST_Response_Regulator"/>
</dbReference>
<evidence type="ECO:0000256" key="1">
    <source>
        <dbReference type="PROSITE-ProRule" id="PRU00169"/>
    </source>
</evidence>
<dbReference type="PROSITE" id="PS50110">
    <property type="entry name" value="RESPONSE_REGULATORY"/>
    <property type="match status" value="1"/>
</dbReference>
<keyword evidence="4" id="KW-1185">Reference proteome</keyword>
<proteinExistence type="predicted"/>